<evidence type="ECO:0000256" key="6">
    <source>
        <dbReference type="ARBA" id="ARBA00047665"/>
    </source>
</evidence>
<dbReference type="PANTHER" id="PTHR43757:SF2">
    <property type="entry name" value="AMINOMETHYLTRANSFERASE, MITOCHONDRIAL"/>
    <property type="match status" value="1"/>
</dbReference>
<name>A0A926RSP6_9BACL</name>
<dbReference type="InterPro" id="IPR006222">
    <property type="entry name" value="GCVT_N"/>
</dbReference>
<feature type="domain" description="Aminomethyltransferase C-terminal" evidence="10">
    <location>
        <begin position="283"/>
        <end position="361"/>
    </location>
</feature>
<protein>
    <recommendedName>
        <fullName evidence="2 7">Aminomethyltransferase</fullName>
        <ecNumber evidence="2 7">2.1.2.10</ecNumber>
    </recommendedName>
    <alternativeName>
        <fullName evidence="5 7">Glycine cleavage system T protein</fullName>
    </alternativeName>
</protein>
<dbReference type="Gene3D" id="3.30.1360.120">
    <property type="entry name" value="Probable tRNA modification gtpase trme, domain 1"/>
    <property type="match status" value="1"/>
</dbReference>
<dbReference type="Pfam" id="PF01571">
    <property type="entry name" value="GCV_T"/>
    <property type="match status" value="1"/>
</dbReference>
<dbReference type="FunFam" id="4.10.1250.10:FF:000001">
    <property type="entry name" value="Aminomethyltransferase"/>
    <property type="match status" value="1"/>
</dbReference>
<reference evidence="11" key="1">
    <citation type="submission" date="2020-09" db="EMBL/GenBank/DDBJ databases">
        <title>A novel bacterium of genus Hazenella, isolated from South China Sea.</title>
        <authorList>
            <person name="Huang H."/>
            <person name="Mo K."/>
            <person name="Hu Y."/>
        </authorList>
    </citation>
    <scope>NUCLEOTIDE SEQUENCE</scope>
    <source>
        <strain evidence="11">IB182357</strain>
    </source>
</reference>
<evidence type="ECO:0000313" key="11">
    <source>
        <dbReference type="EMBL" id="MBD1371670.1"/>
    </source>
</evidence>
<evidence type="ECO:0000256" key="1">
    <source>
        <dbReference type="ARBA" id="ARBA00008609"/>
    </source>
</evidence>
<dbReference type="InterPro" id="IPR028896">
    <property type="entry name" value="GcvT/YgfZ/DmdA"/>
</dbReference>
<dbReference type="Gene3D" id="3.30.70.1400">
    <property type="entry name" value="Aminomethyltransferase beta-barrel domains"/>
    <property type="match status" value="1"/>
</dbReference>
<dbReference type="Proteomes" id="UP000661691">
    <property type="component" value="Unassembled WGS sequence"/>
</dbReference>
<dbReference type="SUPFAM" id="SSF101790">
    <property type="entry name" value="Aminomethyltransferase beta-barrel domain"/>
    <property type="match status" value="1"/>
</dbReference>
<comment type="subunit">
    <text evidence="7">The glycine cleavage system is composed of four proteins: P, T, L and H.</text>
</comment>
<dbReference type="InterPro" id="IPR022903">
    <property type="entry name" value="GcvT_bac"/>
</dbReference>
<dbReference type="NCBIfam" id="NF001567">
    <property type="entry name" value="PRK00389.1"/>
    <property type="match status" value="1"/>
</dbReference>
<evidence type="ECO:0000256" key="8">
    <source>
        <dbReference type="PIRSR" id="PIRSR006487-1"/>
    </source>
</evidence>
<dbReference type="GO" id="GO:0004047">
    <property type="term" value="F:aminomethyltransferase activity"/>
    <property type="evidence" value="ECO:0007669"/>
    <property type="project" value="UniProtKB-UniRule"/>
</dbReference>
<dbReference type="Pfam" id="PF08669">
    <property type="entry name" value="GCV_T_C"/>
    <property type="match status" value="1"/>
</dbReference>
<dbReference type="SUPFAM" id="SSF103025">
    <property type="entry name" value="Folate-binding domain"/>
    <property type="match status" value="1"/>
</dbReference>
<comment type="similarity">
    <text evidence="1 7">Belongs to the GcvT family.</text>
</comment>
<evidence type="ECO:0000256" key="2">
    <source>
        <dbReference type="ARBA" id="ARBA00012616"/>
    </source>
</evidence>
<dbReference type="EC" id="2.1.2.10" evidence="2 7"/>
<dbReference type="InterPro" id="IPR027266">
    <property type="entry name" value="TrmE/GcvT-like"/>
</dbReference>
<dbReference type="GO" id="GO:0005829">
    <property type="term" value="C:cytosol"/>
    <property type="evidence" value="ECO:0007669"/>
    <property type="project" value="TreeGrafter"/>
</dbReference>
<evidence type="ECO:0000313" key="12">
    <source>
        <dbReference type="Proteomes" id="UP000661691"/>
    </source>
</evidence>
<dbReference type="GO" id="GO:0008483">
    <property type="term" value="F:transaminase activity"/>
    <property type="evidence" value="ECO:0007669"/>
    <property type="project" value="UniProtKB-KW"/>
</dbReference>
<feature type="domain" description="GCVT N-terminal" evidence="9">
    <location>
        <begin position="15"/>
        <end position="264"/>
    </location>
</feature>
<evidence type="ECO:0000256" key="7">
    <source>
        <dbReference type="HAMAP-Rule" id="MF_00259"/>
    </source>
</evidence>
<sequence length="364" mass="40356">MSNLKRTPLYETYKDSCKLVPFGGWEMPVQFIGIKQEHEAVRTRAGLFDVSHMGEVEISGPDALALIQKLTTNDAEKLQVGKAQYTLMCYPDGGTVDDLLLYRTSEETYLLVINASNIEKDVAWIKEWQTGDVTVQNRSDSIAQLAIQGPLAEKILQKMTAQDLAEIKFFSFKENVDIAGIPVLVSRSGYTGEDGFELYFDAEDAPFLWKKIIEVGGVEGLLPCGLGARDTLRFEARLPLYGQELSASISPLEAKLGFAVKLDKGEFIGQAALLKQKETGLTRQLIGLEMLDRGIPRNGYTVWSGNKQIGTITTGTQSPTLKQNIGLALVNIAYTQIDQEVEVEIRGKRLKAIVIPTPFYKRTK</sequence>
<comment type="caution">
    <text evidence="11">The sequence shown here is derived from an EMBL/GenBank/DDBJ whole genome shotgun (WGS) entry which is preliminary data.</text>
</comment>
<dbReference type="InterPro" id="IPR013977">
    <property type="entry name" value="GcvT_C"/>
</dbReference>
<keyword evidence="3 7" id="KW-0032">Aminotransferase</keyword>
<dbReference type="InterPro" id="IPR029043">
    <property type="entry name" value="GcvT/YgfZ_C"/>
</dbReference>
<feature type="binding site" evidence="8">
    <location>
        <position position="197"/>
    </location>
    <ligand>
        <name>substrate</name>
    </ligand>
</feature>
<comment type="catalytic activity">
    <reaction evidence="6 7">
        <text>N(6)-[(R)-S(8)-aminomethyldihydrolipoyl]-L-lysyl-[protein] + (6S)-5,6,7,8-tetrahydrofolate = N(6)-[(R)-dihydrolipoyl]-L-lysyl-[protein] + (6R)-5,10-methylene-5,6,7,8-tetrahydrofolate + NH4(+)</text>
        <dbReference type="Rhea" id="RHEA:16945"/>
        <dbReference type="Rhea" id="RHEA-COMP:10475"/>
        <dbReference type="Rhea" id="RHEA-COMP:10492"/>
        <dbReference type="ChEBI" id="CHEBI:15636"/>
        <dbReference type="ChEBI" id="CHEBI:28938"/>
        <dbReference type="ChEBI" id="CHEBI:57453"/>
        <dbReference type="ChEBI" id="CHEBI:83100"/>
        <dbReference type="ChEBI" id="CHEBI:83143"/>
        <dbReference type="EC" id="2.1.2.10"/>
    </reaction>
</comment>
<evidence type="ECO:0000256" key="4">
    <source>
        <dbReference type="ARBA" id="ARBA00022679"/>
    </source>
</evidence>
<keyword evidence="12" id="KW-1185">Reference proteome</keyword>
<organism evidence="11 12">
    <name type="scientific">Polycladospora coralii</name>
    <dbReference type="NCBI Taxonomy" id="2771432"/>
    <lineage>
        <taxon>Bacteria</taxon>
        <taxon>Bacillati</taxon>
        <taxon>Bacillota</taxon>
        <taxon>Bacilli</taxon>
        <taxon>Bacillales</taxon>
        <taxon>Thermoactinomycetaceae</taxon>
        <taxon>Polycladospora</taxon>
    </lineage>
</organism>
<dbReference type="RefSeq" id="WP_191138319.1">
    <property type="nucleotide sequence ID" value="NZ_JACXAG020000001.1"/>
</dbReference>
<dbReference type="HAMAP" id="MF_00259">
    <property type="entry name" value="GcvT"/>
    <property type="match status" value="1"/>
</dbReference>
<dbReference type="InterPro" id="IPR006223">
    <property type="entry name" value="GcvT"/>
</dbReference>
<proteinExistence type="inferred from homology"/>
<dbReference type="GO" id="GO:0019464">
    <property type="term" value="P:glycine decarboxylation via glycine cleavage system"/>
    <property type="evidence" value="ECO:0007669"/>
    <property type="project" value="UniProtKB-UniRule"/>
</dbReference>
<dbReference type="GO" id="GO:0005960">
    <property type="term" value="C:glycine cleavage complex"/>
    <property type="evidence" value="ECO:0007669"/>
    <property type="project" value="InterPro"/>
</dbReference>
<keyword evidence="4 7" id="KW-0808">Transferase</keyword>
<dbReference type="FunFam" id="3.30.70.1400:FF:000001">
    <property type="entry name" value="Aminomethyltransferase"/>
    <property type="match status" value="1"/>
</dbReference>
<dbReference type="PIRSF" id="PIRSF006487">
    <property type="entry name" value="GcvT"/>
    <property type="match status" value="1"/>
</dbReference>
<dbReference type="PANTHER" id="PTHR43757">
    <property type="entry name" value="AMINOMETHYLTRANSFERASE"/>
    <property type="match status" value="1"/>
</dbReference>
<accession>A0A926RSP6</accession>
<dbReference type="EMBL" id="JACXAH010000005">
    <property type="protein sequence ID" value="MBD1371670.1"/>
    <property type="molecule type" value="Genomic_DNA"/>
</dbReference>
<dbReference type="NCBIfam" id="TIGR00528">
    <property type="entry name" value="gcvT"/>
    <property type="match status" value="1"/>
</dbReference>
<gene>
    <name evidence="7 11" type="primary">gcvT</name>
    <name evidence="11" type="ORF">IC620_04770</name>
</gene>
<evidence type="ECO:0000259" key="9">
    <source>
        <dbReference type="Pfam" id="PF01571"/>
    </source>
</evidence>
<evidence type="ECO:0000256" key="5">
    <source>
        <dbReference type="ARBA" id="ARBA00031395"/>
    </source>
</evidence>
<dbReference type="Gene3D" id="2.40.30.110">
    <property type="entry name" value="Aminomethyltransferase beta-barrel domains"/>
    <property type="match status" value="1"/>
</dbReference>
<dbReference type="FunFam" id="2.40.30.110:FF:000003">
    <property type="entry name" value="Aminomethyltransferase"/>
    <property type="match status" value="1"/>
</dbReference>
<dbReference type="Gene3D" id="4.10.1250.10">
    <property type="entry name" value="Aminomethyltransferase fragment"/>
    <property type="match status" value="1"/>
</dbReference>
<evidence type="ECO:0000259" key="10">
    <source>
        <dbReference type="Pfam" id="PF08669"/>
    </source>
</evidence>
<dbReference type="AlphaFoldDB" id="A0A926RSP6"/>
<comment type="function">
    <text evidence="7">The glycine cleavage system catalyzes the degradation of glycine.</text>
</comment>
<evidence type="ECO:0000256" key="3">
    <source>
        <dbReference type="ARBA" id="ARBA00022576"/>
    </source>
</evidence>